<evidence type="ECO:0000256" key="5">
    <source>
        <dbReference type="SAM" id="MobiDB-lite"/>
    </source>
</evidence>
<feature type="region of interest" description="Disordered" evidence="5">
    <location>
        <begin position="209"/>
        <end position="234"/>
    </location>
</feature>
<comment type="similarity">
    <text evidence="2">Belongs to the mitochondrion-specific ribosomal protein mS41 family.</text>
</comment>
<dbReference type="PANTHER" id="PTHR28235">
    <property type="entry name" value="PROTEIN FYV4, MITOCHONDRIAL"/>
    <property type="match status" value="1"/>
</dbReference>
<dbReference type="InterPro" id="IPR039603">
    <property type="entry name" value="Ribosomal_mS41"/>
</dbReference>
<keyword evidence="3" id="KW-0496">Mitochondrion</keyword>
<dbReference type="InterPro" id="IPR013761">
    <property type="entry name" value="SAM/pointed_sf"/>
</dbReference>
<dbReference type="Proteomes" id="UP000572817">
    <property type="component" value="Unassembled WGS sequence"/>
</dbReference>
<keyword evidence="8" id="KW-1185">Reference proteome</keyword>
<dbReference type="Pfam" id="PF09597">
    <property type="entry name" value="SAM_Ribosomal_mS41"/>
    <property type="match status" value="1"/>
</dbReference>
<dbReference type="GO" id="GO:0005739">
    <property type="term" value="C:mitochondrion"/>
    <property type="evidence" value="ECO:0007669"/>
    <property type="project" value="UniProtKB-SubCell"/>
</dbReference>
<dbReference type="SUPFAM" id="SSF47769">
    <property type="entry name" value="SAM/Pointed domain"/>
    <property type="match status" value="1"/>
</dbReference>
<evidence type="ECO:0000256" key="3">
    <source>
        <dbReference type="ARBA" id="ARBA00023128"/>
    </source>
</evidence>
<evidence type="ECO:0000259" key="6">
    <source>
        <dbReference type="SMART" id="SM01238"/>
    </source>
</evidence>
<evidence type="ECO:0000256" key="1">
    <source>
        <dbReference type="ARBA" id="ARBA00004173"/>
    </source>
</evidence>
<dbReference type="SMART" id="SM01238">
    <property type="entry name" value="IGR"/>
    <property type="match status" value="1"/>
</dbReference>
<gene>
    <name evidence="7" type="ORF">GTA08_BOTSDO03098</name>
</gene>
<comment type="subcellular location">
    <subcellularLocation>
        <location evidence="1">Mitochondrion</location>
    </subcellularLocation>
</comment>
<evidence type="ECO:0000313" key="7">
    <source>
        <dbReference type="EMBL" id="KAF4310259.1"/>
    </source>
</evidence>
<comment type="caution">
    <text evidence="7">The sequence shown here is derived from an EMBL/GenBank/DDBJ whole genome shotgun (WGS) entry which is preliminary data.</text>
</comment>
<reference evidence="7" key="1">
    <citation type="submission" date="2020-04" db="EMBL/GenBank/DDBJ databases">
        <title>Genome Assembly and Annotation of Botryosphaeria dothidea sdau 11-99, a Latent Pathogen of Apple Fruit Ring Rot in China.</title>
        <authorList>
            <person name="Yu C."/>
            <person name="Diao Y."/>
            <person name="Lu Q."/>
            <person name="Zhao J."/>
            <person name="Cui S."/>
            <person name="Peng C."/>
            <person name="He B."/>
            <person name="Liu H."/>
        </authorList>
    </citation>
    <scope>NUCLEOTIDE SEQUENCE [LARGE SCALE GENOMIC DNA]</scope>
    <source>
        <strain evidence="7">Sdau11-99</strain>
    </source>
</reference>
<evidence type="ECO:0000256" key="2">
    <source>
        <dbReference type="ARBA" id="ARBA00010492"/>
    </source>
</evidence>
<dbReference type="InterPro" id="IPR019083">
    <property type="entry name" value="SAM_Ribosomal_mS41"/>
</dbReference>
<dbReference type="OrthoDB" id="18595at2759"/>
<feature type="domain" description="Small ribosomal subunit protein mS41 SAM" evidence="6">
    <location>
        <begin position="49"/>
        <end position="105"/>
    </location>
</feature>
<evidence type="ECO:0000313" key="8">
    <source>
        <dbReference type="Proteomes" id="UP000572817"/>
    </source>
</evidence>
<evidence type="ECO:0000256" key="4">
    <source>
        <dbReference type="ARBA" id="ARBA00035129"/>
    </source>
</evidence>
<dbReference type="EMBL" id="WWBZ02000016">
    <property type="protein sequence ID" value="KAF4310259.1"/>
    <property type="molecule type" value="Genomic_DNA"/>
</dbReference>
<protein>
    <recommendedName>
        <fullName evidence="4">Small ribosomal subunit protein mS41</fullName>
    </recommendedName>
</protein>
<sequence>MIVRPNPQLSQLLRASAPSTSISYQCLRHLHNRIPQRPVPQPTPFVPDVSTFLTVIGRKLSQHAAKIPSWEALFSLTSDQLRDLGVEPARSRRYLLHWREKFRNGEYGVGGDARHVKDGVAVVRIAEVPSKSASSEAQLATATASPGTKKIVVNVPQDAEVSEQVLRSAKPLRGLKVKGAHTIAGPFVETVSDKVARIVVKEGLWEERRGHKVDGGERRKAEVRAKRRAAENKK</sequence>
<dbReference type="AlphaFoldDB" id="A0A8H4IZX1"/>
<name>A0A8H4IZX1_9PEZI</name>
<organism evidence="7 8">
    <name type="scientific">Botryosphaeria dothidea</name>
    <dbReference type="NCBI Taxonomy" id="55169"/>
    <lineage>
        <taxon>Eukaryota</taxon>
        <taxon>Fungi</taxon>
        <taxon>Dikarya</taxon>
        <taxon>Ascomycota</taxon>
        <taxon>Pezizomycotina</taxon>
        <taxon>Dothideomycetes</taxon>
        <taxon>Dothideomycetes incertae sedis</taxon>
        <taxon>Botryosphaeriales</taxon>
        <taxon>Botryosphaeriaceae</taxon>
        <taxon>Botryosphaeria</taxon>
    </lineage>
</organism>
<dbReference type="PANTHER" id="PTHR28235:SF1">
    <property type="entry name" value="SMALL RIBOSOMAL SUBUNIT PROTEIN MS41"/>
    <property type="match status" value="1"/>
</dbReference>
<accession>A0A8H4IZX1</accession>
<proteinExistence type="inferred from homology"/>